<dbReference type="SUPFAM" id="SSF64518">
    <property type="entry name" value="Phase 1 flagellin"/>
    <property type="match status" value="1"/>
</dbReference>
<keyword evidence="6" id="KW-0966">Cell projection</keyword>
<evidence type="ECO:0000313" key="7">
    <source>
        <dbReference type="Proteomes" id="UP000321798"/>
    </source>
</evidence>
<name>A0A512PEQ2_9CELL</name>
<evidence type="ECO:0000256" key="1">
    <source>
        <dbReference type="ARBA" id="ARBA00004365"/>
    </source>
</evidence>
<comment type="caution">
    <text evidence="6">The sequence shown here is derived from an EMBL/GenBank/DDBJ whole genome shotgun (WGS) entry which is preliminary data.</text>
</comment>
<dbReference type="OrthoDB" id="9758307at2"/>
<dbReference type="GO" id="GO:0005198">
    <property type="term" value="F:structural molecule activity"/>
    <property type="evidence" value="ECO:0007669"/>
    <property type="project" value="InterPro"/>
</dbReference>
<dbReference type="Pfam" id="PF00669">
    <property type="entry name" value="Flagellin_N"/>
    <property type="match status" value="1"/>
</dbReference>
<dbReference type="InterPro" id="IPR046358">
    <property type="entry name" value="Flagellin_C"/>
</dbReference>
<feature type="domain" description="Flagellin C-terminal" evidence="5">
    <location>
        <begin position="214"/>
        <end position="296"/>
    </location>
</feature>
<dbReference type="Pfam" id="PF00700">
    <property type="entry name" value="Flagellin_C"/>
    <property type="match status" value="1"/>
</dbReference>
<dbReference type="Gene3D" id="1.20.1330.10">
    <property type="entry name" value="f41 fragment of flagellin, N-terminal domain"/>
    <property type="match status" value="1"/>
</dbReference>
<evidence type="ECO:0000256" key="3">
    <source>
        <dbReference type="ARBA" id="ARBA00023143"/>
    </source>
</evidence>
<evidence type="ECO:0000313" key="6">
    <source>
        <dbReference type="EMBL" id="GEP69685.1"/>
    </source>
</evidence>
<comment type="similarity">
    <text evidence="2">Belongs to the bacterial flagellin family.</text>
</comment>
<keyword evidence="6" id="KW-0969">Cilium</keyword>
<protein>
    <submittedName>
        <fullName evidence="6">Flagellar hook-associated protein FlgL</fullName>
    </submittedName>
</protein>
<dbReference type="GO" id="GO:0009424">
    <property type="term" value="C:bacterial-type flagellum hook"/>
    <property type="evidence" value="ECO:0007669"/>
    <property type="project" value="InterPro"/>
</dbReference>
<reference evidence="6 7" key="1">
    <citation type="submission" date="2019-07" db="EMBL/GenBank/DDBJ databases">
        <title>Whole genome shotgun sequence of Cellulomonas soli NBRC 109434.</title>
        <authorList>
            <person name="Hosoyama A."/>
            <person name="Uohara A."/>
            <person name="Ohji S."/>
            <person name="Ichikawa N."/>
        </authorList>
    </citation>
    <scope>NUCLEOTIDE SEQUENCE [LARGE SCALE GENOMIC DNA]</scope>
    <source>
        <strain evidence="6 7">NBRC 109434</strain>
    </source>
</reference>
<sequence length="297" mass="31200">MIPRVTHLTVQRSTLGNLQSNLRTMADLQTKMSSGKNVNAPSDDPAAASDMLRLRADQRTSNQYSRNATDAEAWLTTVDTALTSSLSALRRARDLTVQGGDAALGAQSREALAAEIDGVKAQLLSQSNTTYLGRTVFAGTSNAGVAFDSTTYAFTGTVAGVTPPVERKVGDAVDVRVDADGAAVFGEGTTSVFALLDDIATQLRAGGDPTASLDDIDTHMDAMLTQVASVGARHNQVLTAQSTLADRQLALTTQLSSIEDIDLAAVILDLQAQEVAYKGALGATSKVLQPTLLDYLR</sequence>
<dbReference type="NCBIfam" id="TIGR02550">
    <property type="entry name" value="flagell_flgL"/>
    <property type="match status" value="1"/>
</dbReference>
<evidence type="ECO:0000259" key="5">
    <source>
        <dbReference type="Pfam" id="PF00700"/>
    </source>
</evidence>
<accession>A0A512PEQ2</accession>
<keyword evidence="7" id="KW-1185">Reference proteome</keyword>
<dbReference type="EMBL" id="BKAL01000008">
    <property type="protein sequence ID" value="GEP69685.1"/>
    <property type="molecule type" value="Genomic_DNA"/>
</dbReference>
<proteinExistence type="inferred from homology"/>
<evidence type="ECO:0000259" key="4">
    <source>
        <dbReference type="Pfam" id="PF00669"/>
    </source>
</evidence>
<gene>
    <name evidence="6" type="primary">flgL</name>
    <name evidence="6" type="ORF">CSO01_24000</name>
</gene>
<feature type="domain" description="Flagellin N-terminal" evidence="4">
    <location>
        <begin position="6"/>
        <end position="140"/>
    </location>
</feature>
<dbReference type="InterPro" id="IPR013384">
    <property type="entry name" value="Flagell_FlgL"/>
</dbReference>
<comment type="subcellular location">
    <subcellularLocation>
        <location evidence="1">Bacterial flagellum</location>
    </subcellularLocation>
</comment>
<organism evidence="6 7">
    <name type="scientific">Cellulomonas soli</name>
    <dbReference type="NCBI Taxonomy" id="931535"/>
    <lineage>
        <taxon>Bacteria</taxon>
        <taxon>Bacillati</taxon>
        <taxon>Actinomycetota</taxon>
        <taxon>Actinomycetes</taxon>
        <taxon>Micrococcales</taxon>
        <taxon>Cellulomonadaceae</taxon>
        <taxon>Cellulomonas</taxon>
    </lineage>
</organism>
<evidence type="ECO:0000256" key="2">
    <source>
        <dbReference type="ARBA" id="ARBA00005709"/>
    </source>
</evidence>
<keyword evidence="6" id="KW-0282">Flagellum</keyword>
<dbReference type="PANTHER" id="PTHR42792:SF1">
    <property type="entry name" value="FLAGELLAR HOOK-ASSOCIATED PROTEIN 3"/>
    <property type="match status" value="1"/>
</dbReference>
<dbReference type="InterPro" id="IPR001029">
    <property type="entry name" value="Flagellin_N"/>
</dbReference>
<dbReference type="InterPro" id="IPR001492">
    <property type="entry name" value="Flagellin"/>
</dbReference>
<dbReference type="GO" id="GO:0071973">
    <property type="term" value="P:bacterial-type flagellum-dependent cell motility"/>
    <property type="evidence" value="ECO:0007669"/>
    <property type="project" value="InterPro"/>
</dbReference>
<dbReference type="PANTHER" id="PTHR42792">
    <property type="entry name" value="FLAGELLIN"/>
    <property type="match status" value="1"/>
</dbReference>
<keyword evidence="3" id="KW-0975">Bacterial flagellum</keyword>
<dbReference type="Proteomes" id="UP000321798">
    <property type="component" value="Unassembled WGS sequence"/>
</dbReference>
<dbReference type="AlphaFoldDB" id="A0A512PEQ2"/>